<dbReference type="VEuPathDB" id="FungiDB:RhiirA1_469719"/>
<proteinExistence type="predicted"/>
<sequence>MFLNNSTHNINEINYSESILKIHAADWYVNNIPMLKLAKEGFIEIEHAPNAVGFLEWETKQGAVKSTNRIDDIGGLHKKHD</sequence>
<dbReference type="EMBL" id="LLXH01001371">
    <property type="protein sequence ID" value="PKC59264.1"/>
    <property type="molecule type" value="Genomic_DNA"/>
</dbReference>
<reference evidence="1 2" key="2">
    <citation type="submission" date="2017-10" db="EMBL/GenBank/DDBJ databases">
        <title>Genome analyses suggest a sexual origin of heterokaryosis in a supposedly ancient asexual fungus.</title>
        <authorList>
            <person name="Corradi N."/>
            <person name="Sedzielewska K."/>
            <person name="Noel J."/>
            <person name="Charron P."/>
            <person name="Farinelli L."/>
            <person name="Marton T."/>
            <person name="Kruger M."/>
            <person name="Pelin A."/>
            <person name="Brachmann A."/>
            <person name="Corradi N."/>
        </authorList>
    </citation>
    <scope>NUCLEOTIDE SEQUENCE [LARGE SCALE GENOMIC DNA]</scope>
    <source>
        <strain evidence="1 2">A1</strain>
    </source>
</reference>
<dbReference type="Proteomes" id="UP000232688">
    <property type="component" value="Unassembled WGS sequence"/>
</dbReference>
<gene>
    <name evidence="1" type="ORF">RhiirA1_469719</name>
</gene>
<evidence type="ECO:0000313" key="1">
    <source>
        <dbReference type="EMBL" id="PKC59264.1"/>
    </source>
</evidence>
<accession>A0A2N0R7I0</accession>
<dbReference type="AlphaFoldDB" id="A0A2N0R7I0"/>
<organism evidence="1 2">
    <name type="scientific">Rhizophagus irregularis</name>
    <dbReference type="NCBI Taxonomy" id="588596"/>
    <lineage>
        <taxon>Eukaryota</taxon>
        <taxon>Fungi</taxon>
        <taxon>Fungi incertae sedis</taxon>
        <taxon>Mucoromycota</taxon>
        <taxon>Glomeromycotina</taxon>
        <taxon>Glomeromycetes</taxon>
        <taxon>Glomerales</taxon>
        <taxon>Glomeraceae</taxon>
        <taxon>Rhizophagus</taxon>
    </lineage>
</organism>
<reference evidence="1 2" key="1">
    <citation type="submission" date="2017-10" db="EMBL/GenBank/DDBJ databases">
        <title>Extensive intraspecific genome diversity in a model arbuscular mycorrhizal fungus.</title>
        <authorList>
            <person name="Chen E.C.H."/>
            <person name="Morin E."/>
            <person name="Baudet D."/>
            <person name="Noel J."/>
            <person name="Ndikumana S."/>
            <person name="Charron P."/>
            <person name="St-Onge C."/>
            <person name="Giorgi J."/>
            <person name="Grigoriev I.V."/>
            <person name="Roux C."/>
            <person name="Martin F.M."/>
            <person name="Corradi N."/>
        </authorList>
    </citation>
    <scope>NUCLEOTIDE SEQUENCE [LARGE SCALE GENOMIC DNA]</scope>
    <source>
        <strain evidence="1 2">A1</strain>
    </source>
</reference>
<protein>
    <submittedName>
        <fullName evidence="1">Uncharacterized protein</fullName>
    </submittedName>
</protein>
<name>A0A2N0R7I0_9GLOM</name>
<comment type="caution">
    <text evidence="1">The sequence shown here is derived from an EMBL/GenBank/DDBJ whole genome shotgun (WGS) entry which is preliminary data.</text>
</comment>
<evidence type="ECO:0000313" key="2">
    <source>
        <dbReference type="Proteomes" id="UP000232688"/>
    </source>
</evidence>